<sequence>MRYTKRALVGLTCAFAMIPAGVAVAGSGPAPKPSERANSQAKSTAPSAAGNPASKMAQTAGVCDDAYQIGKTAYIKRGTATVASVKQFYSPECGENYGYLWVWDSFRDTAGDYDVKVGIYSYSQDEILGERSWTNSTQQEFWSDPTATVTECTAAVGAVRKAGDPLFNQAASDKRC</sequence>
<dbReference type="EMBL" id="WHPN01000314">
    <property type="protein sequence ID" value="KAF4407489.1"/>
    <property type="molecule type" value="Genomic_DNA"/>
</dbReference>
<feature type="signal peptide" evidence="2">
    <location>
        <begin position="1"/>
        <end position="25"/>
    </location>
</feature>
<feature type="compositionally biased region" description="Polar residues" evidence="1">
    <location>
        <begin position="36"/>
        <end position="46"/>
    </location>
</feature>
<evidence type="ECO:0000313" key="4">
    <source>
        <dbReference type="Proteomes" id="UP000621266"/>
    </source>
</evidence>
<reference evidence="3 4" key="1">
    <citation type="submission" date="2019-10" db="EMBL/GenBank/DDBJ databases">
        <title>Streptomyces tenebrisbrunneis sp.nov., an endogenous actinomycete isolated from of Lycium ruthenicum.</title>
        <authorList>
            <person name="Ma L."/>
        </authorList>
    </citation>
    <scope>NUCLEOTIDE SEQUENCE [LARGE SCALE GENOMIC DNA]</scope>
    <source>
        <strain evidence="3 4">TRM 66187</strain>
    </source>
</reference>
<evidence type="ECO:0000313" key="3">
    <source>
        <dbReference type="EMBL" id="KAF4407489.1"/>
    </source>
</evidence>
<accession>A0ABQ7FGK7</accession>
<evidence type="ECO:0000256" key="1">
    <source>
        <dbReference type="SAM" id="MobiDB-lite"/>
    </source>
</evidence>
<dbReference type="Proteomes" id="UP000621266">
    <property type="component" value="Unassembled WGS sequence"/>
</dbReference>
<evidence type="ECO:0008006" key="5">
    <source>
        <dbReference type="Google" id="ProtNLM"/>
    </source>
</evidence>
<evidence type="ECO:0000256" key="2">
    <source>
        <dbReference type="SAM" id="SignalP"/>
    </source>
</evidence>
<proteinExistence type="predicted"/>
<keyword evidence="4" id="KW-1185">Reference proteome</keyword>
<keyword evidence="2" id="KW-0732">Signal</keyword>
<gene>
    <name evidence="3" type="ORF">GCU69_19520</name>
</gene>
<feature type="region of interest" description="Disordered" evidence="1">
    <location>
        <begin position="28"/>
        <end position="53"/>
    </location>
</feature>
<name>A0ABQ7FGK7_9ACTN</name>
<comment type="caution">
    <text evidence="3">The sequence shown here is derived from an EMBL/GenBank/DDBJ whole genome shotgun (WGS) entry which is preliminary data.</text>
</comment>
<organism evidence="3 4">
    <name type="scientific">Streptomyces lycii</name>
    <dbReference type="NCBI Taxonomy" id="2654337"/>
    <lineage>
        <taxon>Bacteria</taxon>
        <taxon>Bacillati</taxon>
        <taxon>Actinomycetota</taxon>
        <taxon>Actinomycetes</taxon>
        <taxon>Kitasatosporales</taxon>
        <taxon>Streptomycetaceae</taxon>
        <taxon>Streptomyces</taxon>
    </lineage>
</organism>
<protein>
    <recommendedName>
        <fullName evidence="5">Secreted protein</fullName>
    </recommendedName>
</protein>
<feature type="chain" id="PRO_5046066146" description="Secreted protein" evidence="2">
    <location>
        <begin position="26"/>
        <end position="176"/>
    </location>
</feature>